<dbReference type="FunCoup" id="F0ZLQ1">
    <property type="interactions" value="1050"/>
</dbReference>
<dbReference type="OMA" id="TPMMAQY"/>
<dbReference type="PANTHER" id="PTHR11361:SF148">
    <property type="entry name" value="DNA MISMATCH REPAIR PROTEIN MSH6"/>
    <property type="match status" value="1"/>
</dbReference>
<evidence type="ECO:0000256" key="1">
    <source>
        <dbReference type="ARBA" id="ARBA00004123"/>
    </source>
</evidence>
<dbReference type="FunFam" id="3.30.420.110:FF:000041">
    <property type="entry name" value="DNA mismatch repair protein"/>
    <property type="match status" value="1"/>
</dbReference>
<keyword evidence="6 11" id="KW-0238">DNA-binding</keyword>
<gene>
    <name evidence="14" type="ORF">DICPUDRAFT_55353</name>
</gene>
<evidence type="ECO:0000256" key="6">
    <source>
        <dbReference type="ARBA" id="ARBA00023125"/>
    </source>
</evidence>
<dbReference type="GO" id="GO:0005634">
    <property type="term" value="C:nucleus"/>
    <property type="evidence" value="ECO:0000318"/>
    <property type="project" value="GO_Central"/>
</dbReference>
<dbReference type="AlphaFoldDB" id="F0ZLQ1"/>
<reference evidence="15" key="1">
    <citation type="journal article" date="2011" name="Genome Biol.">
        <title>Comparative genomics of the social amoebae Dictyostelium discoideum and Dictyostelium purpureum.</title>
        <authorList>
            <consortium name="US DOE Joint Genome Institute (JGI-PGF)"/>
            <person name="Sucgang R."/>
            <person name="Kuo A."/>
            <person name="Tian X."/>
            <person name="Salerno W."/>
            <person name="Parikh A."/>
            <person name="Feasley C.L."/>
            <person name="Dalin E."/>
            <person name="Tu H."/>
            <person name="Huang E."/>
            <person name="Barry K."/>
            <person name="Lindquist E."/>
            <person name="Shapiro H."/>
            <person name="Bruce D."/>
            <person name="Schmutz J."/>
            <person name="Salamov A."/>
            <person name="Fey P."/>
            <person name="Gaudet P."/>
            <person name="Anjard C."/>
            <person name="Babu M.M."/>
            <person name="Basu S."/>
            <person name="Bushmanova Y."/>
            <person name="van der Wel H."/>
            <person name="Katoh-Kurasawa M."/>
            <person name="Dinh C."/>
            <person name="Coutinho P.M."/>
            <person name="Saito T."/>
            <person name="Elias M."/>
            <person name="Schaap P."/>
            <person name="Kay R.R."/>
            <person name="Henrissat B."/>
            <person name="Eichinger L."/>
            <person name="Rivero F."/>
            <person name="Putnam N.H."/>
            <person name="West C.M."/>
            <person name="Loomis W.F."/>
            <person name="Chisholm R.L."/>
            <person name="Shaulsky G."/>
            <person name="Strassmann J.E."/>
            <person name="Queller D.C."/>
            <person name="Kuspa A."/>
            <person name="Grigoriev I.V."/>
        </authorList>
    </citation>
    <scope>NUCLEOTIDE SEQUENCE [LARGE SCALE GENOMIC DNA]</scope>
    <source>
        <strain evidence="15">QSDP1</strain>
    </source>
</reference>
<dbReference type="InParanoid" id="F0ZLQ1"/>
<keyword evidence="15" id="KW-1185">Reference proteome</keyword>
<dbReference type="OrthoDB" id="10252754at2759"/>
<dbReference type="PANTHER" id="PTHR11361">
    <property type="entry name" value="DNA MISMATCH REPAIR PROTEIN MUTS FAMILY MEMBER"/>
    <property type="match status" value="1"/>
</dbReference>
<dbReference type="Gene3D" id="3.40.1170.10">
    <property type="entry name" value="DNA repair protein MutS, domain I"/>
    <property type="match status" value="1"/>
</dbReference>
<evidence type="ECO:0000313" key="14">
    <source>
        <dbReference type="EMBL" id="EGC35137.1"/>
    </source>
</evidence>
<dbReference type="Pfam" id="PF05190">
    <property type="entry name" value="MutS_IV"/>
    <property type="match status" value="1"/>
</dbReference>
<evidence type="ECO:0000256" key="5">
    <source>
        <dbReference type="ARBA" id="ARBA00022840"/>
    </source>
</evidence>
<feature type="compositionally biased region" description="Acidic residues" evidence="12">
    <location>
        <begin position="19"/>
        <end position="37"/>
    </location>
</feature>
<evidence type="ECO:0000256" key="12">
    <source>
        <dbReference type="SAM" id="MobiDB-lite"/>
    </source>
</evidence>
<dbReference type="InterPro" id="IPR045076">
    <property type="entry name" value="MutS"/>
</dbReference>
<dbReference type="Proteomes" id="UP000001064">
    <property type="component" value="Unassembled WGS sequence"/>
</dbReference>
<dbReference type="SUPFAM" id="SSF53150">
    <property type="entry name" value="DNA repair protein MutS, domain II"/>
    <property type="match status" value="1"/>
</dbReference>
<dbReference type="Gene3D" id="3.30.420.110">
    <property type="entry name" value="MutS, connector domain"/>
    <property type="match status" value="1"/>
</dbReference>
<dbReference type="GO" id="GO:0016887">
    <property type="term" value="F:ATP hydrolysis activity"/>
    <property type="evidence" value="ECO:0007669"/>
    <property type="project" value="UniProtKB-ARBA"/>
</dbReference>
<dbReference type="Pfam" id="PF01624">
    <property type="entry name" value="MutS_I"/>
    <property type="match status" value="1"/>
</dbReference>
<dbReference type="SUPFAM" id="SSF55271">
    <property type="entry name" value="DNA repair protein MutS, domain I"/>
    <property type="match status" value="1"/>
</dbReference>
<dbReference type="VEuPathDB" id="AmoebaDB:DICPUDRAFT_55353"/>
<dbReference type="InterPro" id="IPR007860">
    <property type="entry name" value="DNA_mmatch_repair_MutS_con_dom"/>
</dbReference>
<organism evidence="14 15">
    <name type="scientific">Dictyostelium purpureum</name>
    <name type="common">Slime mold</name>
    <dbReference type="NCBI Taxonomy" id="5786"/>
    <lineage>
        <taxon>Eukaryota</taxon>
        <taxon>Amoebozoa</taxon>
        <taxon>Evosea</taxon>
        <taxon>Eumycetozoa</taxon>
        <taxon>Dictyostelia</taxon>
        <taxon>Dictyosteliales</taxon>
        <taxon>Dictyosteliaceae</taxon>
        <taxon>Dictyostelium</taxon>
    </lineage>
</organism>
<dbReference type="FunFam" id="1.10.1420.10:FF:000019">
    <property type="entry name" value="DNA mismatch repair protein"/>
    <property type="match status" value="1"/>
</dbReference>
<dbReference type="InterPro" id="IPR000432">
    <property type="entry name" value="DNA_mismatch_repair_MutS_C"/>
</dbReference>
<dbReference type="EMBL" id="GL871070">
    <property type="protein sequence ID" value="EGC35137.1"/>
    <property type="molecule type" value="Genomic_DNA"/>
</dbReference>
<dbReference type="InterPro" id="IPR007695">
    <property type="entry name" value="DNA_mismatch_repair_MutS-lik_N"/>
</dbReference>
<dbReference type="GO" id="GO:0030983">
    <property type="term" value="F:mismatched DNA binding"/>
    <property type="evidence" value="ECO:0000318"/>
    <property type="project" value="GO_Central"/>
</dbReference>
<evidence type="ECO:0000313" key="15">
    <source>
        <dbReference type="Proteomes" id="UP000001064"/>
    </source>
</evidence>
<dbReference type="InterPro" id="IPR036678">
    <property type="entry name" value="MutS_con_dom_sf"/>
</dbReference>
<name>F0ZLQ1_DICPU</name>
<evidence type="ECO:0000256" key="10">
    <source>
        <dbReference type="ARBA" id="ARBA00073775"/>
    </source>
</evidence>
<dbReference type="STRING" id="5786.F0ZLQ1"/>
<comment type="subcellular location">
    <subcellularLocation>
        <location evidence="1">Nucleus</location>
    </subcellularLocation>
</comment>
<dbReference type="PIRSF" id="PIRSF037677">
    <property type="entry name" value="DNA_mis_repair_Msh6"/>
    <property type="match status" value="1"/>
</dbReference>
<dbReference type="PROSITE" id="PS00486">
    <property type="entry name" value="DNA_MISMATCH_REPAIR_2"/>
    <property type="match status" value="1"/>
</dbReference>
<dbReference type="SUPFAM" id="SSF52540">
    <property type="entry name" value="P-loop containing nucleoside triphosphate hydrolases"/>
    <property type="match status" value="1"/>
</dbReference>
<evidence type="ECO:0000256" key="2">
    <source>
        <dbReference type="ARBA" id="ARBA00006271"/>
    </source>
</evidence>
<dbReference type="FunFam" id="3.40.1170.10:FF:000002">
    <property type="entry name" value="DNA mismatch repair protein"/>
    <property type="match status" value="1"/>
</dbReference>
<dbReference type="InterPro" id="IPR016151">
    <property type="entry name" value="DNA_mismatch_repair_MutS_N"/>
</dbReference>
<dbReference type="InterPro" id="IPR027417">
    <property type="entry name" value="P-loop_NTPase"/>
</dbReference>
<keyword evidence="7 11" id="KW-0234">DNA repair</keyword>
<dbReference type="Pfam" id="PF00488">
    <property type="entry name" value="MutS_V"/>
    <property type="match status" value="1"/>
</dbReference>
<dbReference type="GeneID" id="10501765"/>
<evidence type="ECO:0000259" key="13">
    <source>
        <dbReference type="PROSITE" id="PS00486"/>
    </source>
</evidence>
<evidence type="ECO:0000256" key="11">
    <source>
        <dbReference type="RuleBase" id="RU003756"/>
    </source>
</evidence>
<dbReference type="SMART" id="SM00534">
    <property type="entry name" value="MUTSac"/>
    <property type="match status" value="1"/>
</dbReference>
<comment type="function">
    <text evidence="11">Component of the post-replicative DNA mismatch repair system (MMR).</text>
</comment>
<feature type="domain" description="DNA mismatch repair proteins mutS family" evidence="13">
    <location>
        <begin position="815"/>
        <end position="831"/>
    </location>
</feature>
<dbReference type="InterPro" id="IPR007696">
    <property type="entry name" value="DNA_mismatch_repair_MutS_core"/>
</dbReference>
<dbReference type="RefSeq" id="XP_003288330.1">
    <property type="nucleotide sequence ID" value="XM_003288282.1"/>
</dbReference>
<dbReference type="eggNOG" id="KOG0217">
    <property type="taxonomic scope" value="Eukaryota"/>
</dbReference>
<dbReference type="KEGG" id="dpp:DICPUDRAFT_55353"/>
<dbReference type="SUPFAM" id="SSF48334">
    <property type="entry name" value="DNA repair protein MutS, domain III"/>
    <property type="match status" value="1"/>
</dbReference>
<dbReference type="GO" id="GO:0006298">
    <property type="term" value="P:mismatch repair"/>
    <property type="evidence" value="ECO:0000318"/>
    <property type="project" value="GO_Central"/>
</dbReference>
<dbReference type="InterPro" id="IPR017261">
    <property type="entry name" value="DNA_mismatch_repair_MutS/MSH"/>
</dbReference>
<dbReference type="FunFam" id="3.40.50.300:FF:001752">
    <property type="entry name" value="DNA mismatch repair protein"/>
    <property type="match status" value="1"/>
</dbReference>
<keyword evidence="3 11" id="KW-0547">Nucleotide-binding</keyword>
<dbReference type="GO" id="GO:0005524">
    <property type="term" value="F:ATP binding"/>
    <property type="evidence" value="ECO:0007669"/>
    <property type="project" value="UniProtKB-KW"/>
</dbReference>
<evidence type="ECO:0000256" key="9">
    <source>
        <dbReference type="ARBA" id="ARBA00073548"/>
    </source>
</evidence>
<dbReference type="NCBIfam" id="NF003810">
    <property type="entry name" value="PRK05399.1"/>
    <property type="match status" value="1"/>
</dbReference>
<evidence type="ECO:0000256" key="3">
    <source>
        <dbReference type="ARBA" id="ARBA00022741"/>
    </source>
</evidence>
<keyword evidence="5" id="KW-0067">ATP-binding</keyword>
<proteinExistence type="inferred from homology"/>
<dbReference type="InterPro" id="IPR007861">
    <property type="entry name" value="DNA_mismatch_repair_MutS_clamp"/>
</dbReference>
<feature type="region of interest" description="Disordered" evidence="12">
    <location>
        <begin position="1"/>
        <end position="56"/>
    </location>
</feature>
<dbReference type="SMART" id="SM00533">
    <property type="entry name" value="MUTSd"/>
    <property type="match status" value="1"/>
</dbReference>
<protein>
    <recommendedName>
        <fullName evidence="9">DNA mismatch repair protein MSH6</fullName>
    </recommendedName>
    <alternativeName>
        <fullName evidence="10">DNA mismatch repair protein Msh6</fullName>
    </alternativeName>
</protein>
<accession>F0ZLQ1</accession>
<keyword evidence="8" id="KW-0539">Nucleus</keyword>
<dbReference type="GO" id="GO:0140664">
    <property type="term" value="F:ATP-dependent DNA damage sensor activity"/>
    <property type="evidence" value="ECO:0007669"/>
    <property type="project" value="InterPro"/>
</dbReference>
<dbReference type="Gene3D" id="1.10.1420.10">
    <property type="match status" value="2"/>
</dbReference>
<dbReference type="Pfam" id="PF05188">
    <property type="entry name" value="MutS_II"/>
    <property type="match status" value="1"/>
</dbReference>
<dbReference type="Pfam" id="PF05192">
    <property type="entry name" value="MutS_III"/>
    <property type="match status" value="1"/>
</dbReference>
<evidence type="ECO:0000256" key="4">
    <source>
        <dbReference type="ARBA" id="ARBA00022763"/>
    </source>
</evidence>
<keyword evidence="4 11" id="KW-0227">DNA damage</keyword>
<dbReference type="InterPro" id="IPR036187">
    <property type="entry name" value="DNA_mismatch_repair_MutS_sf"/>
</dbReference>
<dbReference type="GO" id="GO:0032301">
    <property type="term" value="C:MutSalpha complex"/>
    <property type="evidence" value="ECO:0000318"/>
    <property type="project" value="GO_Central"/>
</dbReference>
<dbReference type="Gene3D" id="3.40.50.300">
    <property type="entry name" value="P-loop containing nucleotide triphosphate hydrolases"/>
    <property type="match status" value="1"/>
</dbReference>
<comment type="similarity">
    <text evidence="2 11">Belongs to the DNA mismatch repair MutS family.</text>
</comment>
<feature type="compositionally biased region" description="Polar residues" evidence="12">
    <location>
        <begin position="1"/>
        <end position="10"/>
    </location>
</feature>
<evidence type="ECO:0000256" key="7">
    <source>
        <dbReference type="ARBA" id="ARBA00023204"/>
    </source>
</evidence>
<sequence length="979" mass="111561">MASSAISTPSRSRKQVITFDDDDDEEEDDNNDDEDDSNSSQKKQKGKPFGKKDKKEIEQRYSFLVDVKDGNGNKKGSPDYDPRTLQIPASCLTKFSPFERQFWDIKSKYYDTVVFFKKGKFYELYENDADIGHQILHLKMTDRVNMRMVGVPESAFTHWASKLINLGYKVAKVDQMETSIGMNKRQNEKGGRNKKDSIIQRELTSILTAGTLLDESMISDKTSTYLMAIKEDEYSNKYGVCFVDVSIGEFFLCSIDDDENRMQFETLLLQMMPKEVVYEKGAISAKTMSIMKRVLATVKPVMNARLSLEYWDPSETLNRVNDSCGRIPESLKEMKNETLLICSLGGCLSYLSDIKIAQQVLEQGRFKRFNSLDVGNSLILDGQCLVNLEIFNNSTDGTTEGTLFKLMDRCVTSFGKRLFRQWICRPLANKERIVDRQRAIEHLRDNPDHLQKVISILTKIPDLERMLARIRAGSSKIADLISVLNHFEAIHSKLEEFEKKMEDFEQEQINGNYSGYPNLLRYITTIKESFKVEQDKIIPSKGLFKEFDECQKKIQQIEQSLEEHLTEQKTYFSCRNIEFKHMGKEIYQIEVPVSALNRAKLPKNYQLKSKTKAACRYHTPFIIETLPSLLEERDELEVLSKEVSKKIQANFSVYFNHFSKAVQRLAQLDCLLSLFKVSCQSGIQMCRPIFVSKIPTNNGGFLDVRDMRHPCIYSKAGDDFIPNDLSLNVENSPPSILVLTGPNMGGKSTLLRQACILVIMAQMGCFVSASSCEMSIVDRIFTRLGANDNILAGQSTFMVELQETCSVLKYATNRSLVILDELGRGTSTFDGYSIAYSVLNYITKNLKSLCIFATHYQSLAMEPSIRNEISTGYMTCQVDEEEKRVIFLYKLAKGICQKSYGLHVAAMAGLPKEIVAKAEKKSEQMEKESVLVSYIHGTIHRSEMVKKIITAFKNKDHSDLKILSDTLKKLDLNNNIPDQ</sequence>
<evidence type="ECO:0000256" key="8">
    <source>
        <dbReference type="ARBA" id="ARBA00023242"/>
    </source>
</evidence>